<evidence type="ECO:0000313" key="9">
    <source>
        <dbReference type="Proteomes" id="UP000502998"/>
    </source>
</evidence>
<gene>
    <name evidence="8" type="ORF">EsVE80_19040</name>
</gene>
<dbReference type="Pfam" id="PF16555">
    <property type="entry name" value="GramPos_pilinD1"/>
    <property type="match status" value="1"/>
</dbReference>
<evidence type="ECO:0000256" key="3">
    <source>
        <dbReference type="ARBA" id="ARBA00022729"/>
    </source>
</evidence>
<comment type="similarity">
    <text evidence="1">Belongs to the serine-aspartate repeat-containing protein (SDr) family.</text>
</comment>
<dbReference type="Pfam" id="PF17802">
    <property type="entry name" value="SpaA"/>
    <property type="match status" value="1"/>
</dbReference>
<dbReference type="Gene3D" id="2.60.40.10">
    <property type="entry name" value="Immunoglobulins"/>
    <property type="match status" value="2"/>
</dbReference>
<evidence type="ECO:0000256" key="5">
    <source>
        <dbReference type="SAM" id="SignalP"/>
    </source>
</evidence>
<dbReference type="PANTHER" id="PTHR36108:SF13">
    <property type="entry name" value="COLOSSIN-B-RELATED"/>
    <property type="match status" value="1"/>
</dbReference>
<dbReference type="Proteomes" id="UP000502998">
    <property type="component" value="Chromosome"/>
</dbReference>
<evidence type="ECO:0000256" key="1">
    <source>
        <dbReference type="ARBA" id="ARBA00007257"/>
    </source>
</evidence>
<evidence type="ECO:0000256" key="4">
    <source>
        <dbReference type="SAM" id="Phobius"/>
    </source>
</evidence>
<evidence type="ECO:0000259" key="7">
    <source>
        <dbReference type="Pfam" id="PF17802"/>
    </source>
</evidence>
<dbReference type="InterPro" id="IPR032364">
    <property type="entry name" value="GramPos_pilinD1_N"/>
</dbReference>
<evidence type="ECO:0000313" key="8">
    <source>
        <dbReference type="EMBL" id="BCA86381.1"/>
    </source>
</evidence>
<keyword evidence="4" id="KW-0472">Membrane</keyword>
<dbReference type="InterPro" id="IPR048052">
    <property type="entry name" value="FM1-like"/>
</dbReference>
<protein>
    <submittedName>
        <fullName evidence="8">Cell wall surface anchor protein</fullName>
    </submittedName>
</protein>
<dbReference type="Gene3D" id="2.60.40.740">
    <property type="match status" value="1"/>
</dbReference>
<keyword evidence="4" id="KW-1133">Transmembrane helix</keyword>
<dbReference type="InterPro" id="IPR013783">
    <property type="entry name" value="Ig-like_fold"/>
</dbReference>
<feature type="domain" description="Gram-positive pilin subunit D1 N-terminal" evidence="6">
    <location>
        <begin position="30"/>
        <end position="185"/>
    </location>
</feature>
<accession>A0A679INH4</accession>
<feature type="signal peptide" evidence="5">
    <location>
        <begin position="1"/>
        <end position="24"/>
    </location>
</feature>
<dbReference type="SUPFAM" id="SSF49478">
    <property type="entry name" value="Cna protein B-type domain"/>
    <property type="match status" value="1"/>
</dbReference>
<organism evidence="8 9">
    <name type="scientific">Enterococcus saigonensis</name>
    <dbReference type="NCBI Taxonomy" id="1805431"/>
    <lineage>
        <taxon>Bacteria</taxon>
        <taxon>Bacillati</taxon>
        <taxon>Bacillota</taxon>
        <taxon>Bacilli</taxon>
        <taxon>Lactobacillales</taxon>
        <taxon>Enterococcaceae</taxon>
        <taxon>Enterococcus</taxon>
    </lineage>
</organism>
<dbReference type="AlphaFoldDB" id="A0A679INH4"/>
<dbReference type="InterPro" id="IPR041033">
    <property type="entry name" value="SpaA_PFL_dom_1"/>
</dbReference>
<evidence type="ECO:0000256" key="2">
    <source>
        <dbReference type="ARBA" id="ARBA00022525"/>
    </source>
</evidence>
<evidence type="ECO:0000259" key="6">
    <source>
        <dbReference type="Pfam" id="PF16555"/>
    </source>
</evidence>
<feature type="domain" description="SpaA-like prealbumin fold" evidence="7">
    <location>
        <begin position="331"/>
        <end position="424"/>
    </location>
</feature>
<dbReference type="InterPro" id="IPR026466">
    <property type="entry name" value="Fim_isopep_form_D2_dom"/>
</dbReference>
<dbReference type="NCBIfam" id="NF033902">
    <property type="entry name" value="iso_D2_wall_anc"/>
    <property type="match status" value="1"/>
</dbReference>
<dbReference type="PANTHER" id="PTHR36108">
    <property type="entry name" value="COLOSSIN-B-RELATED"/>
    <property type="match status" value="1"/>
</dbReference>
<reference evidence="8 9" key="1">
    <citation type="submission" date="2020-02" db="EMBL/GenBank/DDBJ databases">
        <title>Characterization of vanA genotype vancomycin-resistant Enterococcus saigonensis VE80.</title>
        <authorList>
            <person name="Harada T."/>
            <person name="Motooka D."/>
            <person name="Nakamura S."/>
            <person name="Yamamoto Y."/>
            <person name="Kawahara R."/>
            <person name="Kawatsu K."/>
        </authorList>
    </citation>
    <scope>NUCLEOTIDE SEQUENCE [LARGE SCALE GENOMIC DNA]</scope>
    <source>
        <strain evidence="8 9">VE80</strain>
    </source>
</reference>
<keyword evidence="3 5" id="KW-0732">Signal</keyword>
<keyword evidence="9" id="KW-1185">Reference proteome</keyword>
<feature type="chain" id="PRO_5039281405" evidence="5">
    <location>
        <begin position="25"/>
        <end position="488"/>
    </location>
</feature>
<dbReference type="NCBIfam" id="TIGR04226">
    <property type="entry name" value="RrgB_K2N_iso_D2"/>
    <property type="match status" value="1"/>
</dbReference>
<keyword evidence="4" id="KW-0812">Transmembrane</keyword>
<proteinExistence type="inferred from homology"/>
<dbReference type="EMBL" id="AP022822">
    <property type="protein sequence ID" value="BCA86381.1"/>
    <property type="molecule type" value="Genomic_DNA"/>
</dbReference>
<feature type="transmembrane region" description="Helical" evidence="4">
    <location>
        <begin position="463"/>
        <end position="479"/>
    </location>
</feature>
<sequence length="488" mass="55028">MKKILVTLTSIILCLPLLMGMTPANQNKATQIQVVLHKIAFPEGELPQDTKNTGKIDDQHAELLKNYHGLNNVTFDVFDVSRKFYDLRQQGLTVEQAQEQLAKLGPNKERVATGVTQNVGGEDGTLAFSLSSTSTQADGKDAVYLFHEAKAPDYIKEKSKDLVVVLPIYDGDKVMSKIHLYPKNERKTTIPPRFTKVVTDGKANYNFGDKISFTVTTTVPADLTDYKFYKVTDQADEVLHFNPESLSVTIDGKDISALFEKTIRQHGFELNFNDMKKLEPYEGKTIVVTYTDTLMSHDKVDAKIVNTASLDTDFDKIVKEVDVKTGGKRFVKVDALDSSKKLANAEFVVLNRKGNYLNQEKNGFTWTNDVTNHNVVKLISDKNGQFEIRGLAYGTYQLEEIKAPTGYVRSKEKIFFKVSETSYNQKAGVLKVVNTQERRKIPKTKKPHTGIFPKTNDVFNSKLIWLGVFILFGVVIAYIRNKKEKNEE</sequence>
<name>A0A679INH4_9ENTE</name>
<dbReference type="KEGG" id="esg:EsVE80_19040"/>
<dbReference type="RefSeq" id="WP_173103530.1">
    <property type="nucleotide sequence ID" value="NZ_AP022822.1"/>
</dbReference>
<keyword evidence="2" id="KW-0964">Secreted</keyword>